<dbReference type="eggNOG" id="ENOG502ZBRS">
    <property type="taxonomic scope" value="Bacteria"/>
</dbReference>
<dbReference type="InterPro" id="IPR027056">
    <property type="entry name" value="Gluconate_2DH_su3"/>
</dbReference>
<dbReference type="EMBL" id="LJXT01000005">
    <property type="protein sequence ID" value="KPQ19837.1"/>
    <property type="molecule type" value="Genomic_DNA"/>
</dbReference>
<reference evidence="1 2" key="1">
    <citation type="submission" date="2015-09" db="EMBL/GenBank/DDBJ databases">
        <title>Identification and resolution of microdiversity through metagenomic sequencing of parallel consortia.</title>
        <authorList>
            <person name="Nelson W.C."/>
            <person name="Romine M.F."/>
            <person name="Lindemann S.R."/>
        </authorList>
    </citation>
    <scope>NUCLEOTIDE SEQUENCE [LARGE SCALE GENOMIC DNA]</scope>
    <source>
        <strain evidence="1">HL-49</strain>
    </source>
</reference>
<sequence>MNRRDALKKSALALGAAAGAPTLLSLFQSCAQQDRLTWTPQFLSEDHARFLSSFVDFLLPKTETPGGLDVKADIFIDLMYAKTYDEASQKQVVADIEKFNSDCKANYGKVFADLSEGDKKAVFEEHEANSPKFPKTVWGGAVGPREPVGFYRSLKSTVLWAYFSSEEIGKNFLSYDPIPGEYRGCMPLSEVGNTWSL</sequence>
<protein>
    <submittedName>
        <fullName evidence="1">Gluconate 2-dehydrogenase subunit 3</fullName>
    </submittedName>
</protein>
<dbReference type="NCBIfam" id="TIGR01409">
    <property type="entry name" value="TAT_signal_seq"/>
    <property type="match status" value="1"/>
</dbReference>
<organism evidence="1 2">
    <name type="scientific">Algoriphagus marincola HL-49</name>
    <dbReference type="NCBI Taxonomy" id="1305737"/>
    <lineage>
        <taxon>Bacteria</taxon>
        <taxon>Pseudomonadati</taxon>
        <taxon>Bacteroidota</taxon>
        <taxon>Cytophagia</taxon>
        <taxon>Cytophagales</taxon>
        <taxon>Cyclobacteriaceae</taxon>
        <taxon>Algoriphagus</taxon>
    </lineage>
</organism>
<dbReference type="STRING" id="1305737.GCA_000526355_02291"/>
<comment type="caution">
    <text evidence="1">The sequence shown here is derived from an EMBL/GenBank/DDBJ whole genome shotgun (WGS) entry which is preliminary data.</text>
</comment>
<dbReference type="InterPro" id="IPR019546">
    <property type="entry name" value="TAT_signal_bac_arc"/>
</dbReference>
<evidence type="ECO:0000313" key="1">
    <source>
        <dbReference type="EMBL" id="KPQ19837.1"/>
    </source>
</evidence>
<dbReference type="Proteomes" id="UP000050421">
    <property type="component" value="Unassembled WGS sequence"/>
</dbReference>
<evidence type="ECO:0000313" key="2">
    <source>
        <dbReference type="Proteomes" id="UP000050421"/>
    </source>
</evidence>
<gene>
    <name evidence="1" type="ORF">HLUCCX10_01465</name>
</gene>
<name>A0A0P7XRM0_9BACT</name>
<dbReference type="Pfam" id="PF13618">
    <property type="entry name" value="Gluconate_2-dh3"/>
    <property type="match status" value="1"/>
</dbReference>
<dbReference type="AlphaFoldDB" id="A0A0P7XRM0"/>
<dbReference type="OrthoDB" id="6385145at2"/>
<dbReference type="PROSITE" id="PS51257">
    <property type="entry name" value="PROKAR_LIPOPROTEIN"/>
    <property type="match status" value="1"/>
</dbReference>
<accession>A0A0P7XRM0</accession>
<dbReference type="PATRIC" id="fig|1305737.6.peg.913"/>
<proteinExistence type="predicted"/>